<comment type="caution">
    <text evidence="6">The sequence shown here is derived from an EMBL/GenBank/DDBJ whole genome shotgun (WGS) entry which is preliminary data.</text>
</comment>
<keyword evidence="4" id="KW-0812">Transmembrane</keyword>
<dbReference type="Gene3D" id="1.10.510.10">
    <property type="entry name" value="Transferase(Phosphotransferase) domain 1"/>
    <property type="match status" value="1"/>
</dbReference>
<dbReference type="InterPro" id="IPR001680">
    <property type="entry name" value="WD40_rpt"/>
</dbReference>
<dbReference type="Pfam" id="PF00400">
    <property type="entry name" value="WD40"/>
    <property type="match status" value="7"/>
</dbReference>
<feature type="repeat" description="WD" evidence="3">
    <location>
        <begin position="576"/>
        <end position="619"/>
    </location>
</feature>
<keyword evidence="7" id="KW-1185">Reference proteome</keyword>
<dbReference type="InterPro" id="IPR015943">
    <property type="entry name" value="WD40/YVTN_repeat-like_dom_sf"/>
</dbReference>
<evidence type="ECO:0000256" key="4">
    <source>
        <dbReference type="SAM" id="Phobius"/>
    </source>
</evidence>
<evidence type="ECO:0000313" key="6">
    <source>
        <dbReference type="EMBL" id="MBB4940099.1"/>
    </source>
</evidence>
<protein>
    <submittedName>
        <fullName evidence="6">WD40 repeat protein</fullName>
    </submittedName>
</protein>
<dbReference type="Gene3D" id="2.130.10.10">
    <property type="entry name" value="YVTN repeat-like/Quinoprotein amine dehydrogenase"/>
    <property type="match status" value="2"/>
</dbReference>
<dbReference type="PANTHER" id="PTHR22847:SF637">
    <property type="entry name" value="WD REPEAT DOMAIN 5B"/>
    <property type="match status" value="1"/>
</dbReference>
<dbReference type="InterPro" id="IPR000719">
    <property type="entry name" value="Prot_kinase_dom"/>
</dbReference>
<dbReference type="SUPFAM" id="SSF50978">
    <property type="entry name" value="WD40 repeat-like"/>
    <property type="match status" value="1"/>
</dbReference>
<dbReference type="PROSITE" id="PS50082">
    <property type="entry name" value="WD_REPEATS_2"/>
    <property type="match status" value="7"/>
</dbReference>
<reference evidence="6 7" key="1">
    <citation type="submission" date="2020-08" db="EMBL/GenBank/DDBJ databases">
        <title>Sequencing the genomes of 1000 actinobacteria strains.</title>
        <authorList>
            <person name="Klenk H.-P."/>
        </authorList>
    </citation>
    <scope>NUCLEOTIDE SEQUENCE [LARGE SCALE GENOMIC DNA]</scope>
    <source>
        <strain evidence="6 7">DSM 43023</strain>
    </source>
</reference>
<dbReference type="RefSeq" id="WP_184755951.1">
    <property type="nucleotide sequence ID" value="NZ_JACHJU010000001.1"/>
</dbReference>
<dbReference type="PROSITE" id="PS50011">
    <property type="entry name" value="PROTEIN_KINASE_DOM"/>
    <property type="match status" value="1"/>
</dbReference>
<dbReference type="SMART" id="SM00320">
    <property type="entry name" value="WD40"/>
    <property type="match status" value="7"/>
</dbReference>
<feature type="repeat" description="WD" evidence="3">
    <location>
        <begin position="488"/>
        <end position="531"/>
    </location>
</feature>
<feature type="repeat" description="WD" evidence="3">
    <location>
        <begin position="353"/>
        <end position="396"/>
    </location>
</feature>
<dbReference type="InterPro" id="IPR011009">
    <property type="entry name" value="Kinase-like_dom_sf"/>
</dbReference>
<dbReference type="SMART" id="SM00220">
    <property type="entry name" value="S_TKc"/>
    <property type="match status" value="1"/>
</dbReference>
<evidence type="ECO:0000256" key="1">
    <source>
        <dbReference type="ARBA" id="ARBA00022574"/>
    </source>
</evidence>
<feature type="repeat" description="WD" evidence="3">
    <location>
        <begin position="398"/>
        <end position="441"/>
    </location>
</feature>
<feature type="transmembrane region" description="Helical" evidence="4">
    <location>
        <begin position="304"/>
        <end position="325"/>
    </location>
</feature>
<organism evidence="6 7">
    <name type="scientific">Streptosporangium album</name>
    <dbReference type="NCBI Taxonomy" id="47479"/>
    <lineage>
        <taxon>Bacteria</taxon>
        <taxon>Bacillati</taxon>
        <taxon>Actinomycetota</taxon>
        <taxon>Actinomycetes</taxon>
        <taxon>Streptosporangiales</taxon>
        <taxon>Streptosporangiaceae</taxon>
        <taxon>Streptosporangium</taxon>
    </lineage>
</organism>
<evidence type="ECO:0000259" key="5">
    <source>
        <dbReference type="PROSITE" id="PS50011"/>
    </source>
</evidence>
<dbReference type="InterPro" id="IPR020472">
    <property type="entry name" value="WD40_PAC1"/>
</dbReference>
<evidence type="ECO:0000256" key="3">
    <source>
        <dbReference type="PROSITE-ProRule" id="PRU00221"/>
    </source>
</evidence>
<accession>A0A7W7RXL7</accession>
<keyword evidence="1 3" id="KW-0853">WD repeat</keyword>
<keyword evidence="2" id="KW-0677">Repeat</keyword>
<dbReference type="EMBL" id="JACHJU010000001">
    <property type="protein sequence ID" value="MBB4940099.1"/>
    <property type="molecule type" value="Genomic_DNA"/>
</dbReference>
<keyword evidence="4" id="KW-0472">Membrane</keyword>
<feature type="repeat" description="WD" evidence="3">
    <location>
        <begin position="443"/>
        <end position="477"/>
    </location>
</feature>
<dbReference type="PANTHER" id="PTHR22847">
    <property type="entry name" value="WD40 REPEAT PROTEIN"/>
    <property type="match status" value="1"/>
</dbReference>
<feature type="domain" description="Protein kinase" evidence="5">
    <location>
        <begin position="18"/>
        <end position="269"/>
    </location>
</feature>
<evidence type="ECO:0000313" key="7">
    <source>
        <dbReference type="Proteomes" id="UP000534286"/>
    </source>
</evidence>
<dbReference type="CDD" id="cd14014">
    <property type="entry name" value="STKc_PknB_like"/>
    <property type="match status" value="1"/>
</dbReference>
<dbReference type="PROSITE" id="PS00108">
    <property type="entry name" value="PROTEIN_KINASE_ST"/>
    <property type="match status" value="1"/>
</dbReference>
<gene>
    <name evidence="6" type="ORF">FHR32_004404</name>
</gene>
<name>A0A7W7RXL7_9ACTN</name>
<dbReference type="InterPro" id="IPR008271">
    <property type="entry name" value="Ser/Thr_kinase_AS"/>
</dbReference>
<dbReference type="GO" id="GO:0004672">
    <property type="term" value="F:protein kinase activity"/>
    <property type="evidence" value="ECO:0007669"/>
    <property type="project" value="InterPro"/>
</dbReference>
<feature type="repeat" description="WD" evidence="3">
    <location>
        <begin position="621"/>
        <end position="656"/>
    </location>
</feature>
<dbReference type="Gene3D" id="3.30.200.20">
    <property type="entry name" value="Phosphorylase Kinase, domain 1"/>
    <property type="match status" value="1"/>
</dbReference>
<dbReference type="PRINTS" id="PR00320">
    <property type="entry name" value="GPROTEINBRPT"/>
</dbReference>
<dbReference type="Proteomes" id="UP000534286">
    <property type="component" value="Unassembled WGS sequence"/>
</dbReference>
<keyword evidence="4" id="KW-1133">Transmembrane helix</keyword>
<dbReference type="AlphaFoldDB" id="A0A7W7RXL7"/>
<sequence length="670" mass="67013">MPGRRPLEPGDPERIGDHLLIGVLGEGGQGIVYRARTPTGTPVAIKVLHARTAADPGAGRRLLREAEIARRIAPFCTARVLDMGVFRGRPYIVSEYIPGIALDALVARDGPRAGSGLHRLAVATLTSLAAIHRAGVVHHDVKPGNVILGPEGPVVIDFGISRVLEQVSTRSGPVGTPAYMAPERFERRPAGPAADVFGWAATMVFAATGHPAFRGPSLPAVMHAIVVGEPDLDGVAEELRPLLAACLDKRPGERPGAAVVLRHLTHDYRPGLSVLPGLVPGGSVGVSVPVGSVSGVTSGRRRRVLLGGLIALAAAGVGVAVPSWLSRPDGAGSGTVVGTNSTAPSGNVPGTPLTGYVGGVLSVAFGRLNGAAVAVSGGGDGTVRVWDLTAGKQTGTSLSGHAGGVLSVAFGQVNGVTVVVSGGDDGTVRVWDLAAGRQLGAPLGGHAGVVRSVALGQVGGKAVVVSGGDDGTVGVWDPVAGRRVGLPLSGHVGVVRSVALGQVGGKAVAVSGGDDGTVRVWDLAAGRQLGESLVGHVGTVWSVAVGQMDGRAVAVSGDSAVRVWDLARGRQLGAPLAGHAGSVRSVAVGQAEGRAVVVSGGGDGTVRVWDLAAGRQLGAPLAGHAGSVRSVALGQVGGRAVAVSGDDDGTVRAWSITMSGRSPGPRLFSG</sequence>
<dbReference type="PROSITE" id="PS00678">
    <property type="entry name" value="WD_REPEATS_1"/>
    <property type="match status" value="5"/>
</dbReference>
<proteinExistence type="predicted"/>
<dbReference type="SUPFAM" id="SSF56112">
    <property type="entry name" value="Protein kinase-like (PK-like)"/>
    <property type="match status" value="1"/>
</dbReference>
<dbReference type="PROSITE" id="PS50294">
    <property type="entry name" value="WD_REPEATS_REGION"/>
    <property type="match status" value="6"/>
</dbReference>
<dbReference type="CDD" id="cd00200">
    <property type="entry name" value="WD40"/>
    <property type="match status" value="1"/>
</dbReference>
<dbReference type="InterPro" id="IPR019775">
    <property type="entry name" value="WD40_repeat_CS"/>
</dbReference>
<dbReference type="GO" id="GO:0005524">
    <property type="term" value="F:ATP binding"/>
    <property type="evidence" value="ECO:0007669"/>
    <property type="project" value="InterPro"/>
</dbReference>
<feature type="repeat" description="WD" evidence="3">
    <location>
        <begin position="533"/>
        <end position="574"/>
    </location>
</feature>
<dbReference type="Pfam" id="PF00069">
    <property type="entry name" value="Pkinase"/>
    <property type="match status" value="1"/>
</dbReference>
<evidence type="ECO:0000256" key="2">
    <source>
        <dbReference type="ARBA" id="ARBA00022737"/>
    </source>
</evidence>
<dbReference type="InterPro" id="IPR036322">
    <property type="entry name" value="WD40_repeat_dom_sf"/>
</dbReference>